<evidence type="ECO:0000256" key="1">
    <source>
        <dbReference type="ARBA" id="ARBA00001966"/>
    </source>
</evidence>
<proteinExistence type="predicted"/>
<evidence type="ECO:0000256" key="2">
    <source>
        <dbReference type="ARBA" id="ARBA00022485"/>
    </source>
</evidence>
<feature type="non-terminal residue" evidence="6">
    <location>
        <position position="54"/>
    </location>
</feature>
<dbReference type="Pfam" id="PF02401">
    <property type="entry name" value="LYTB"/>
    <property type="match status" value="1"/>
</dbReference>
<keyword evidence="4" id="KW-0408">Iron</keyword>
<dbReference type="Gene3D" id="3.40.50.11270">
    <property type="match status" value="1"/>
</dbReference>
<evidence type="ECO:0000313" key="7">
    <source>
        <dbReference type="Proteomes" id="UP000228711"/>
    </source>
</evidence>
<evidence type="ECO:0000313" key="6">
    <source>
        <dbReference type="EMBL" id="PIS41189.1"/>
    </source>
</evidence>
<dbReference type="PANTHER" id="PTHR30426">
    <property type="entry name" value="4-HYDROXY-3-METHYLBUT-2-ENYL DIPHOSPHATE REDUCTASE"/>
    <property type="match status" value="1"/>
</dbReference>
<keyword evidence="2" id="KW-0004">4Fe-4S</keyword>
<comment type="caution">
    <text evidence="6">The sequence shown here is derived from an EMBL/GenBank/DDBJ whole genome shotgun (WGS) entry which is preliminary data.</text>
</comment>
<evidence type="ECO:0000256" key="5">
    <source>
        <dbReference type="ARBA" id="ARBA00023014"/>
    </source>
</evidence>
<dbReference type="GO" id="GO:0046872">
    <property type="term" value="F:metal ion binding"/>
    <property type="evidence" value="ECO:0007669"/>
    <property type="project" value="UniProtKB-KW"/>
</dbReference>
<name>A0A2H0YSD5_9BACT</name>
<dbReference type="GO" id="GO:0051539">
    <property type="term" value="F:4 iron, 4 sulfur cluster binding"/>
    <property type="evidence" value="ECO:0007669"/>
    <property type="project" value="UniProtKB-KW"/>
</dbReference>
<dbReference type="GO" id="GO:0019288">
    <property type="term" value="P:isopentenyl diphosphate biosynthetic process, methylerythritol 4-phosphate pathway"/>
    <property type="evidence" value="ECO:0007669"/>
    <property type="project" value="InterPro"/>
</dbReference>
<organism evidence="6 7">
    <name type="scientific">Candidatus Kerfeldbacteria bacterium CG08_land_8_20_14_0_20_42_7</name>
    <dbReference type="NCBI Taxonomy" id="2014245"/>
    <lineage>
        <taxon>Bacteria</taxon>
        <taxon>Candidatus Kerfeldiibacteriota</taxon>
    </lineage>
</organism>
<dbReference type="AlphaFoldDB" id="A0A2H0YSD5"/>
<protein>
    <submittedName>
        <fullName evidence="6">4-hydroxy-3-methylbut-2-enyl diphosphate reductase</fullName>
    </submittedName>
</protein>
<reference evidence="7" key="1">
    <citation type="submission" date="2017-09" db="EMBL/GenBank/DDBJ databases">
        <title>Depth-based differentiation of microbial function through sediment-hosted aquifers and enrichment of novel symbionts in the deep terrestrial subsurface.</title>
        <authorList>
            <person name="Probst A.J."/>
            <person name="Ladd B."/>
            <person name="Jarett J.K."/>
            <person name="Geller-Mcgrath D.E."/>
            <person name="Sieber C.M.K."/>
            <person name="Emerson J.B."/>
            <person name="Anantharaman K."/>
            <person name="Thomas B.C."/>
            <person name="Malmstrom R."/>
            <person name="Stieglmeier M."/>
            <person name="Klingl A."/>
            <person name="Woyke T."/>
            <person name="Ryan C.M."/>
            <person name="Banfield J.F."/>
        </authorList>
    </citation>
    <scope>NUCLEOTIDE SEQUENCE [LARGE SCALE GENOMIC DNA]</scope>
</reference>
<comment type="cofactor">
    <cofactor evidence="1">
        <name>[4Fe-4S] cluster</name>
        <dbReference type="ChEBI" id="CHEBI:49883"/>
    </cofactor>
</comment>
<sequence length="54" mass="6018">MEITIANTAGFCMGVRRAVEMALEAPRQHENPIFTFGPLIHNPQVLNLLQEKGI</sequence>
<keyword evidence="5" id="KW-0411">Iron-sulfur</keyword>
<dbReference type="InterPro" id="IPR003451">
    <property type="entry name" value="LytB/IspH"/>
</dbReference>
<evidence type="ECO:0000256" key="3">
    <source>
        <dbReference type="ARBA" id="ARBA00022723"/>
    </source>
</evidence>
<accession>A0A2H0YSD5</accession>
<dbReference type="PANTHER" id="PTHR30426:SF0">
    <property type="entry name" value="4-HYDROXY-3-METHYLBUT-2-ENYL DIPHOSPHATE REDUCTASE"/>
    <property type="match status" value="1"/>
</dbReference>
<gene>
    <name evidence="6" type="ORF">COT25_04385</name>
</gene>
<keyword evidence="3" id="KW-0479">Metal-binding</keyword>
<dbReference type="EMBL" id="PEXV01000141">
    <property type="protein sequence ID" value="PIS41189.1"/>
    <property type="molecule type" value="Genomic_DNA"/>
</dbReference>
<dbReference type="GO" id="GO:0050992">
    <property type="term" value="P:dimethylallyl diphosphate biosynthetic process"/>
    <property type="evidence" value="ECO:0007669"/>
    <property type="project" value="InterPro"/>
</dbReference>
<evidence type="ECO:0000256" key="4">
    <source>
        <dbReference type="ARBA" id="ARBA00023004"/>
    </source>
</evidence>
<dbReference type="GO" id="GO:0051745">
    <property type="term" value="F:4-hydroxy-3-methylbut-2-enyl diphosphate reductase activity"/>
    <property type="evidence" value="ECO:0007669"/>
    <property type="project" value="InterPro"/>
</dbReference>
<dbReference type="Proteomes" id="UP000228711">
    <property type="component" value="Unassembled WGS sequence"/>
</dbReference>